<feature type="compositionally biased region" description="Polar residues" evidence="1">
    <location>
        <begin position="265"/>
        <end position="279"/>
    </location>
</feature>
<dbReference type="EMBL" id="MCFD01000003">
    <property type="protein sequence ID" value="ORX72014.1"/>
    <property type="molecule type" value="Genomic_DNA"/>
</dbReference>
<proteinExistence type="predicted"/>
<evidence type="ECO:0000256" key="1">
    <source>
        <dbReference type="SAM" id="MobiDB-lite"/>
    </source>
</evidence>
<dbReference type="OrthoDB" id="5564204at2759"/>
<dbReference type="Proteomes" id="UP000193922">
    <property type="component" value="Unassembled WGS sequence"/>
</dbReference>
<accession>A0A1Y1WFV1</accession>
<sequence>MFFRNYNSNVFGTAPGTPSDEWCITTLRTMSAKYDHLSESRKVKPALAEAVLNSFKAKLSALYREHPLYDTDDSSEGEAEWPIVGDYSQYMDLKSNNPVCCRRPRHPRQHTIRREHPCRQPRRLKSPPAYRWTARKVALMSPSPSPTGSGDSAYPDLCSSEGKVVSDEEVKATSKGIDEALRRILSSTSRELLSMNFSTFPTSATASAEQVSTATTVSALCRSRSCPTRTTRTRRLPTRATARPARPPSPPMILAQQPSPLTCMSRTAPSWPSHQTPRLTRQRPHRPRSASATTLLTRTRTATSLSLSEAAPCGRAILVASPRKRARSATASDDNSVLAIAIPATGEGEV</sequence>
<evidence type="ECO:0000313" key="3">
    <source>
        <dbReference type="Proteomes" id="UP000193922"/>
    </source>
</evidence>
<organism evidence="2 3">
    <name type="scientific">Linderina pennispora</name>
    <dbReference type="NCBI Taxonomy" id="61395"/>
    <lineage>
        <taxon>Eukaryota</taxon>
        <taxon>Fungi</taxon>
        <taxon>Fungi incertae sedis</taxon>
        <taxon>Zoopagomycota</taxon>
        <taxon>Kickxellomycotina</taxon>
        <taxon>Kickxellomycetes</taxon>
        <taxon>Kickxellales</taxon>
        <taxon>Kickxellaceae</taxon>
        <taxon>Linderina</taxon>
    </lineage>
</organism>
<comment type="caution">
    <text evidence="2">The sequence shown here is derived from an EMBL/GenBank/DDBJ whole genome shotgun (WGS) entry which is preliminary data.</text>
</comment>
<name>A0A1Y1WFV1_9FUNG</name>
<protein>
    <submittedName>
        <fullName evidence="2">Uncharacterized protein</fullName>
    </submittedName>
</protein>
<gene>
    <name evidence="2" type="ORF">DL89DRAFT_265689</name>
</gene>
<keyword evidence="3" id="KW-1185">Reference proteome</keyword>
<feature type="region of interest" description="Disordered" evidence="1">
    <location>
        <begin position="265"/>
        <end position="292"/>
    </location>
</feature>
<evidence type="ECO:0000313" key="2">
    <source>
        <dbReference type="EMBL" id="ORX72014.1"/>
    </source>
</evidence>
<reference evidence="2 3" key="1">
    <citation type="submission" date="2016-07" db="EMBL/GenBank/DDBJ databases">
        <title>Pervasive Adenine N6-methylation of Active Genes in Fungi.</title>
        <authorList>
            <consortium name="DOE Joint Genome Institute"/>
            <person name="Mondo S.J."/>
            <person name="Dannebaum R.O."/>
            <person name="Kuo R.C."/>
            <person name="Labutti K."/>
            <person name="Haridas S."/>
            <person name="Kuo A."/>
            <person name="Salamov A."/>
            <person name="Ahrendt S.R."/>
            <person name="Lipzen A."/>
            <person name="Sullivan W."/>
            <person name="Andreopoulos W.B."/>
            <person name="Clum A."/>
            <person name="Lindquist E."/>
            <person name="Daum C."/>
            <person name="Ramamoorthy G.K."/>
            <person name="Gryganskyi A."/>
            <person name="Culley D."/>
            <person name="Magnuson J.K."/>
            <person name="James T.Y."/>
            <person name="O'Malley M.A."/>
            <person name="Stajich J.E."/>
            <person name="Spatafora J.W."/>
            <person name="Visel A."/>
            <person name="Grigoriev I.V."/>
        </authorList>
    </citation>
    <scope>NUCLEOTIDE SEQUENCE [LARGE SCALE GENOMIC DNA]</scope>
    <source>
        <strain evidence="2 3">ATCC 12442</strain>
    </source>
</reference>
<feature type="non-terminal residue" evidence="2">
    <location>
        <position position="350"/>
    </location>
</feature>
<dbReference type="AlphaFoldDB" id="A0A1Y1WFV1"/>
<dbReference type="RefSeq" id="XP_040745438.1">
    <property type="nucleotide sequence ID" value="XM_040886780.1"/>
</dbReference>
<feature type="region of interest" description="Disordered" evidence="1">
    <location>
        <begin position="224"/>
        <end position="253"/>
    </location>
</feature>
<dbReference type="GeneID" id="63803428"/>